<organism evidence="2 3">
    <name type="scientific">Belnapia mucosa</name>
    <dbReference type="NCBI Taxonomy" id="2804532"/>
    <lineage>
        <taxon>Bacteria</taxon>
        <taxon>Pseudomonadati</taxon>
        <taxon>Pseudomonadota</taxon>
        <taxon>Alphaproteobacteria</taxon>
        <taxon>Acetobacterales</taxon>
        <taxon>Roseomonadaceae</taxon>
        <taxon>Belnapia</taxon>
    </lineage>
</organism>
<dbReference type="PANTHER" id="PTHR35801">
    <property type="entry name" value="PHOSPHOSERINE PHOSPHATASE RSBX"/>
    <property type="match status" value="1"/>
</dbReference>
<name>A0ABS1V331_9PROT</name>
<dbReference type="EMBL" id="JAEUXJ010000004">
    <property type="protein sequence ID" value="MBL6456108.1"/>
    <property type="molecule type" value="Genomic_DNA"/>
</dbReference>
<protein>
    <submittedName>
        <fullName evidence="2">ATP-binding protein</fullName>
    </submittedName>
</protein>
<comment type="caution">
    <text evidence="2">The sequence shown here is derived from an EMBL/GenBank/DDBJ whole genome shotgun (WGS) entry which is preliminary data.</text>
</comment>
<dbReference type="PANTHER" id="PTHR35801:SF1">
    <property type="entry name" value="PHOSPHOSERINE PHOSPHATASE RSBX"/>
    <property type="match status" value="1"/>
</dbReference>
<dbReference type="InterPro" id="IPR001932">
    <property type="entry name" value="PPM-type_phosphatase-like_dom"/>
</dbReference>
<dbReference type="InterPro" id="IPR039248">
    <property type="entry name" value="Ptase_RsbX"/>
</dbReference>
<dbReference type="SUPFAM" id="SSF81606">
    <property type="entry name" value="PP2C-like"/>
    <property type="match status" value="1"/>
</dbReference>
<evidence type="ECO:0000313" key="2">
    <source>
        <dbReference type="EMBL" id="MBL6456108.1"/>
    </source>
</evidence>
<keyword evidence="2" id="KW-0067">ATP-binding</keyword>
<proteinExistence type="predicted"/>
<keyword evidence="2" id="KW-0547">Nucleotide-binding</keyword>
<dbReference type="InterPro" id="IPR036457">
    <property type="entry name" value="PPM-type-like_dom_sf"/>
</dbReference>
<feature type="domain" description="PPM-type phosphatase" evidence="1">
    <location>
        <begin position="137"/>
        <end position="331"/>
    </location>
</feature>
<dbReference type="CDD" id="cd16934">
    <property type="entry name" value="HATPase_RsbT-like"/>
    <property type="match status" value="1"/>
</dbReference>
<dbReference type="Pfam" id="PF07228">
    <property type="entry name" value="SpoIIE"/>
    <property type="match status" value="1"/>
</dbReference>
<dbReference type="Gene3D" id="3.60.40.10">
    <property type="entry name" value="PPM-type phosphatase domain"/>
    <property type="match status" value="1"/>
</dbReference>
<dbReference type="SUPFAM" id="SSF55874">
    <property type="entry name" value="ATPase domain of HSP90 chaperone/DNA topoisomerase II/histidine kinase"/>
    <property type="match status" value="1"/>
</dbReference>
<dbReference type="GO" id="GO:0005524">
    <property type="term" value="F:ATP binding"/>
    <property type="evidence" value="ECO:0007669"/>
    <property type="project" value="UniProtKB-KW"/>
</dbReference>
<keyword evidence="3" id="KW-1185">Reference proteome</keyword>
<sequence length="334" mass="34003">MQSLTVADPSQVAAARRIAATVARAVGFGEVDQGRVALVATELAGNLVRHGRGGQLLVGSQAPDGPGEAPVVELLALDRGPGMTDIAACLRDGFSTAGTPGTGLGAIIRQSENFDIHSAPGSGTAILARLRRGRAALPPAAVSCAAVNLPKPGEEVSGDAWAFELGAETAALFVADGLGHGPLAAEASREAIRLFRRAPLAAPTEVLRSVHGGLRPTRGAAVAIARLDLAARVVAYGGIGNIAGTIVAADGVRRMVSLNGTAGHTARSIQEFRYPVLGLSLIVLCSDGLGTSWSLDRYPGLASRDPLLIAGVLCRDFARGTDDLTVAVLRAAAP</sequence>
<dbReference type="Gene3D" id="3.30.565.10">
    <property type="entry name" value="Histidine kinase-like ATPase, C-terminal domain"/>
    <property type="match status" value="1"/>
</dbReference>
<dbReference type="Pfam" id="PF13581">
    <property type="entry name" value="HATPase_c_2"/>
    <property type="match status" value="1"/>
</dbReference>
<reference evidence="2 3" key="1">
    <citation type="submission" date="2021-01" db="EMBL/GenBank/DDBJ databases">
        <title>Belnapia mucosa sp. nov. and Belnapia arida sp. nov., isolated from the Tabernas Desert (Almeria, Spain).</title>
        <authorList>
            <person name="Molina-Menor E."/>
            <person name="Vidal-Verdu A."/>
            <person name="Calonge A."/>
            <person name="Satari L."/>
            <person name="Pereto Magraner J."/>
            <person name="Porcar Miralles M."/>
        </authorList>
    </citation>
    <scope>NUCLEOTIDE SEQUENCE [LARGE SCALE GENOMIC DNA]</scope>
    <source>
        <strain evidence="2 3">T6</strain>
    </source>
</reference>
<dbReference type="SMART" id="SM00331">
    <property type="entry name" value="PP2C_SIG"/>
    <property type="match status" value="1"/>
</dbReference>
<accession>A0ABS1V331</accession>
<gene>
    <name evidence="2" type="ORF">JMJ55_12295</name>
</gene>
<dbReference type="Proteomes" id="UP000606490">
    <property type="component" value="Unassembled WGS sequence"/>
</dbReference>
<evidence type="ECO:0000313" key="3">
    <source>
        <dbReference type="Proteomes" id="UP000606490"/>
    </source>
</evidence>
<dbReference type="InterPro" id="IPR003594">
    <property type="entry name" value="HATPase_dom"/>
</dbReference>
<dbReference type="InterPro" id="IPR036890">
    <property type="entry name" value="HATPase_C_sf"/>
</dbReference>
<dbReference type="RefSeq" id="WP_202825844.1">
    <property type="nucleotide sequence ID" value="NZ_JAEUXJ010000004.1"/>
</dbReference>
<evidence type="ECO:0000259" key="1">
    <source>
        <dbReference type="SMART" id="SM00331"/>
    </source>
</evidence>